<sequence>MRMVSWETLPSYIIKNISDRLPNGTDYISFRSVCTSWHAATLKKHNIPLLIVPSEISWNAYNIFRQSDQEICSIIIPQEILGKKCCGASHGFLIMVHPKNRDLVLWNPMTADIIPVPPLITGWKIPKNGQGAFPNLPTKQESMKKVNLFKAILTSNPYKHRESDVYLFAIFNSMSRNSKMAYHKVGSDRWMVLTHGSYFKDVIFACEHVYAIDGFWNIFICDIHNENTVRVTKVTTLNAPINFDQLYLVEVDCQIWTAMRFKYPHPENPALKKGEFRFVKIRRVSPMNVALTEVTDLEDRAFFLGLNQSFWMSTEEHTQLKKNYIYYTNFPLKRDGDVYGHQDFGIFDIETGEIECLPGCPLEMMKMKMRMVRWENLPSDIIEAISDRLPNAKDYISFRSVCTSCRAATPKKHNIPLMIVLCVISWNIHNIFWLWAALRSRCPEPHNFEGAFRFAAIRKVSPMNVGIEEKNCVYYTNFPLKRVDDVYGHQDFGIYDTVKRRIKRIPSCPLEYPLTWATSAWLMPHSNTIQ</sequence>
<feature type="domain" description="F-box" evidence="1">
    <location>
        <begin position="377"/>
        <end position="417"/>
    </location>
</feature>
<dbReference type="OrthoDB" id="734320at2759"/>
<evidence type="ECO:0000259" key="1">
    <source>
        <dbReference type="SMART" id="SM00256"/>
    </source>
</evidence>
<proteinExistence type="predicted"/>
<accession>A0A9D5HMA8</accession>
<feature type="domain" description="F-box" evidence="1">
    <location>
        <begin position="9"/>
        <end position="49"/>
    </location>
</feature>
<dbReference type="InterPro" id="IPR001810">
    <property type="entry name" value="F-box_dom"/>
</dbReference>
<comment type="caution">
    <text evidence="2">The sequence shown here is derived from an EMBL/GenBank/DDBJ whole genome shotgun (WGS) entry which is preliminary data.</text>
</comment>
<reference evidence="2" key="1">
    <citation type="submission" date="2021-03" db="EMBL/GenBank/DDBJ databases">
        <authorList>
            <person name="Li Z."/>
            <person name="Yang C."/>
        </authorList>
    </citation>
    <scope>NUCLEOTIDE SEQUENCE</scope>
    <source>
        <strain evidence="2">Dzin_1.0</strain>
        <tissue evidence="2">Leaf</tissue>
    </source>
</reference>
<protein>
    <recommendedName>
        <fullName evidence="1">F-box domain-containing protein</fullName>
    </recommendedName>
</protein>
<dbReference type="Proteomes" id="UP001085076">
    <property type="component" value="Miscellaneous, Linkage group lg02"/>
</dbReference>
<dbReference type="InterPro" id="IPR005174">
    <property type="entry name" value="KIB1-4_b-propeller"/>
</dbReference>
<evidence type="ECO:0000313" key="3">
    <source>
        <dbReference type="Proteomes" id="UP001085076"/>
    </source>
</evidence>
<name>A0A9D5HMA8_9LILI</name>
<dbReference type="PANTHER" id="PTHR44259">
    <property type="entry name" value="OS07G0183000 PROTEIN-RELATED"/>
    <property type="match status" value="1"/>
</dbReference>
<reference evidence="2" key="2">
    <citation type="journal article" date="2022" name="Hortic Res">
        <title>The genome of Dioscorea zingiberensis sheds light on the biosynthesis, origin and evolution of the medicinally important diosgenin saponins.</title>
        <authorList>
            <person name="Li Y."/>
            <person name="Tan C."/>
            <person name="Li Z."/>
            <person name="Guo J."/>
            <person name="Li S."/>
            <person name="Chen X."/>
            <person name="Wang C."/>
            <person name="Dai X."/>
            <person name="Yang H."/>
            <person name="Song W."/>
            <person name="Hou L."/>
            <person name="Xu J."/>
            <person name="Tong Z."/>
            <person name="Xu A."/>
            <person name="Yuan X."/>
            <person name="Wang W."/>
            <person name="Yang Q."/>
            <person name="Chen L."/>
            <person name="Sun Z."/>
            <person name="Wang K."/>
            <person name="Pan B."/>
            <person name="Chen J."/>
            <person name="Bao Y."/>
            <person name="Liu F."/>
            <person name="Qi X."/>
            <person name="Gang D.R."/>
            <person name="Wen J."/>
            <person name="Li J."/>
        </authorList>
    </citation>
    <scope>NUCLEOTIDE SEQUENCE</scope>
    <source>
        <strain evidence="2">Dzin_1.0</strain>
    </source>
</reference>
<dbReference type="EMBL" id="JAGGNH010000002">
    <property type="protein sequence ID" value="KAJ0982050.1"/>
    <property type="molecule type" value="Genomic_DNA"/>
</dbReference>
<organism evidence="2 3">
    <name type="scientific">Dioscorea zingiberensis</name>
    <dbReference type="NCBI Taxonomy" id="325984"/>
    <lineage>
        <taxon>Eukaryota</taxon>
        <taxon>Viridiplantae</taxon>
        <taxon>Streptophyta</taxon>
        <taxon>Embryophyta</taxon>
        <taxon>Tracheophyta</taxon>
        <taxon>Spermatophyta</taxon>
        <taxon>Magnoliopsida</taxon>
        <taxon>Liliopsida</taxon>
        <taxon>Dioscoreales</taxon>
        <taxon>Dioscoreaceae</taxon>
        <taxon>Dioscorea</taxon>
    </lineage>
</organism>
<dbReference type="Pfam" id="PF00646">
    <property type="entry name" value="F-box"/>
    <property type="match status" value="2"/>
</dbReference>
<dbReference type="Pfam" id="PF03478">
    <property type="entry name" value="Beta-prop_KIB1-4"/>
    <property type="match status" value="1"/>
</dbReference>
<evidence type="ECO:0000313" key="2">
    <source>
        <dbReference type="EMBL" id="KAJ0982050.1"/>
    </source>
</evidence>
<keyword evidence="3" id="KW-1185">Reference proteome</keyword>
<dbReference type="InterPro" id="IPR050942">
    <property type="entry name" value="F-box_BR-signaling"/>
</dbReference>
<gene>
    <name evidence="2" type="ORF">J5N97_010305</name>
</gene>
<dbReference type="AlphaFoldDB" id="A0A9D5HMA8"/>
<dbReference type="SMART" id="SM00256">
    <property type="entry name" value="FBOX"/>
    <property type="match status" value="2"/>
</dbReference>